<dbReference type="AlphaFoldDB" id="A0A4Q6XXQ2"/>
<evidence type="ECO:0000313" key="1">
    <source>
        <dbReference type="EMBL" id="RZF65210.1"/>
    </source>
</evidence>
<name>A0A4Q6XXQ2_9SPHN</name>
<dbReference type="EMBL" id="SGIS01000008">
    <property type="protein sequence ID" value="RZF65210.1"/>
    <property type="molecule type" value="Genomic_DNA"/>
</dbReference>
<keyword evidence="2" id="KW-1185">Reference proteome</keyword>
<evidence type="ECO:0000313" key="2">
    <source>
        <dbReference type="Proteomes" id="UP000292085"/>
    </source>
</evidence>
<dbReference type="RefSeq" id="WP_130156042.1">
    <property type="nucleotide sequence ID" value="NZ_SGIS01000008.1"/>
</dbReference>
<dbReference type="Proteomes" id="UP000292085">
    <property type="component" value="Unassembled WGS sequence"/>
</dbReference>
<reference evidence="1 2" key="1">
    <citation type="submission" date="2019-02" db="EMBL/GenBank/DDBJ databases">
        <authorList>
            <person name="Li Y."/>
        </authorList>
    </citation>
    <scope>NUCLEOTIDE SEQUENCE [LARGE SCALE GENOMIC DNA]</scope>
    <source>
        <strain evidence="1 2">3-7</strain>
    </source>
</reference>
<accession>A0A4Q6XXQ2</accession>
<proteinExistence type="predicted"/>
<sequence>MAYMQHDCFQIVGALAPTASRRVNTLSPLEREVAALGRPGPFIEPGDGQTPFSARFSALSRQSRLPTRGLHQHGRREAQASGEVFIAGSQRVCWTTFARWPRQDAPHGYPSTVGTRFNDALTKLPAVLS</sequence>
<comment type="caution">
    <text evidence="1">The sequence shown here is derived from an EMBL/GenBank/DDBJ whole genome shotgun (WGS) entry which is preliminary data.</text>
</comment>
<protein>
    <submittedName>
        <fullName evidence="1">Uncharacterized protein</fullName>
    </submittedName>
</protein>
<organism evidence="1 2">
    <name type="scientific">Sphingomonas populi</name>
    <dbReference type="NCBI Taxonomy" id="2484750"/>
    <lineage>
        <taxon>Bacteria</taxon>
        <taxon>Pseudomonadati</taxon>
        <taxon>Pseudomonadota</taxon>
        <taxon>Alphaproteobacteria</taxon>
        <taxon>Sphingomonadales</taxon>
        <taxon>Sphingomonadaceae</taxon>
        <taxon>Sphingomonas</taxon>
    </lineage>
</organism>
<gene>
    <name evidence="1" type="ORF">EWE75_07530</name>
</gene>